<protein>
    <submittedName>
        <fullName evidence="1">Uncharacterized protein</fullName>
    </submittedName>
</protein>
<evidence type="ECO:0000313" key="1">
    <source>
        <dbReference type="EMBL" id="RQO95373.1"/>
    </source>
</evidence>
<name>A0A3N7FHK2_POPTR</name>
<organism evidence="1 2">
    <name type="scientific">Populus trichocarpa</name>
    <name type="common">Western balsam poplar</name>
    <name type="synonym">Populus balsamifera subsp. trichocarpa</name>
    <dbReference type="NCBI Taxonomy" id="3694"/>
    <lineage>
        <taxon>Eukaryota</taxon>
        <taxon>Viridiplantae</taxon>
        <taxon>Streptophyta</taxon>
        <taxon>Embryophyta</taxon>
        <taxon>Tracheophyta</taxon>
        <taxon>Spermatophyta</taxon>
        <taxon>Magnoliopsida</taxon>
        <taxon>eudicotyledons</taxon>
        <taxon>Gunneridae</taxon>
        <taxon>Pentapetalae</taxon>
        <taxon>rosids</taxon>
        <taxon>fabids</taxon>
        <taxon>Malpighiales</taxon>
        <taxon>Salicaceae</taxon>
        <taxon>Saliceae</taxon>
        <taxon>Populus</taxon>
    </lineage>
</organism>
<keyword evidence="2" id="KW-1185">Reference proteome</keyword>
<dbReference type="AlphaFoldDB" id="A0A3N7FHK2"/>
<dbReference type="Proteomes" id="UP000006729">
    <property type="component" value="Chromosome 9"/>
</dbReference>
<dbReference type="EMBL" id="CM009298">
    <property type="protein sequence ID" value="RQO95373.1"/>
    <property type="molecule type" value="Genomic_DNA"/>
</dbReference>
<gene>
    <name evidence="1" type="ORF">POPTR_009G003750</name>
</gene>
<accession>A0A3N7FHK2</accession>
<reference evidence="1 2" key="1">
    <citation type="journal article" date="2006" name="Science">
        <title>The genome of black cottonwood, Populus trichocarpa (Torr. &amp; Gray).</title>
        <authorList>
            <person name="Tuskan G.A."/>
            <person name="Difazio S."/>
            <person name="Jansson S."/>
            <person name="Bohlmann J."/>
            <person name="Grigoriev I."/>
            <person name="Hellsten U."/>
            <person name="Putnam N."/>
            <person name="Ralph S."/>
            <person name="Rombauts S."/>
            <person name="Salamov A."/>
            <person name="Schein J."/>
            <person name="Sterck L."/>
            <person name="Aerts A."/>
            <person name="Bhalerao R.R."/>
            <person name="Bhalerao R.P."/>
            <person name="Blaudez D."/>
            <person name="Boerjan W."/>
            <person name="Brun A."/>
            <person name="Brunner A."/>
            <person name="Busov V."/>
            <person name="Campbell M."/>
            <person name="Carlson J."/>
            <person name="Chalot M."/>
            <person name="Chapman J."/>
            <person name="Chen G.L."/>
            <person name="Cooper D."/>
            <person name="Coutinho P.M."/>
            <person name="Couturier J."/>
            <person name="Covert S."/>
            <person name="Cronk Q."/>
            <person name="Cunningham R."/>
            <person name="Davis J."/>
            <person name="Degroeve S."/>
            <person name="Dejardin A."/>
            <person name="Depamphilis C."/>
            <person name="Detter J."/>
            <person name="Dirks B."/>
            <person name="Dubchak I."/>
            <person name="Duplessis S."/>
            <person name="Ehlting J."/>
            <person name="Ellis B."/>
            <person name="Gendler K."/>
            <person name="Goodstein D."/>
            <person name="Gribskov M."/>
            <person name="Grimwood J."/>
            <person name="Groover A."/>
            <person name="Gunter L."/>
            <person name="Hamberger B."/>
            <person name="Heinze B."/>
            <person name="Helariutta Y."/>
            <person name="Henrissat B."/>
            <person name="Holligan D."/>
            <person name="Holt R."/>
            <person name="Huang W."/>
            <person name="Islam-Faridi N."/>
            <person name="Jones S."/>
            <person name="Jones-Rhoades M."/>
            <person name="Jorgensen R."/>
            <person name="Joshi C."/>
            <person name="Kangasjarvi J."/>
            <person name="Karlsson J."/>
            <person name="Kelleher C."/>
            <person name="Kirkpatrick R."/>
            <person name="Kirst M."/>
            <person name="Kohler A."/>
            <person name="Kalluri U."/>
            <person name="Larimer F."/>
            <person name="Leebens-Mack J."/>
            <person name="Leple J.C."/>
            <person name="Locascio P."/>
            <person name="Lou Y."/>
            <person name="Lucas S."/>
            <person name="Martin F."/>
            <person name="Montanini B."/>
            <person name="Napoli C."/>
            <person name="Nelson D.R."/>
            <person name="Nelson C."/>
            <person name="Nieminen K."/>
            <person name="Nilsson O."/>
            <person name="Pereda V."/>
            <person name="Peter G."/>
            <person name="Philippe R."/>
            <person name="Pilate G."/>
            <person name="Poliakov A."/>
            <person name="Razumovskaya J."/>
            <person name="Richardson P."/>
            <person name="Rinaldi C."/>
            <person name="Ritland K."/>
            <person name="Rouze P."/>
            <person name="Ryaboy D."/>
            <person name="Schmutz J."/>
            <person name="Schrader J."/>
            <person name="Segerman B."/>
            <person name="Shin H."/>
            <person name="Siddiqui A."/>
            <person name="Sterky F."/>
            <person name="Terry A."/>
            <person name="Tsai C.J."/>
            <person name="Uberbacher E."/>
            <person name="Unneberg P."/>
            <person name="Vahala J."/>
            <person name="Wall K."/>
            <person name="Wessler S."/>
            <person name="Yang G."/>
            <person name="Yin T."/>
            <person name="Douglas C."/>
            <person name="Marra M."/>
            <person name="Sandberg G."/>
            <person name="Van de Peer Y."/>
            <person name="Rokhsar D."/>
        </authorList>
    </citation>
    <scope>NUCLEOTIDE SEQUENCE [LARGE SCALE GENOMIC DNA]</scope>
    <source>
        <strain evidence="2">cv. Nisqually</strain>
    </source>
</reference>
<evidence type="ECO:0000313" key="2">
    <source>
        <dbReference type="Proteomes" id="UP000006729"/>
    </source>
</evidence>
<proteinExistence type="predicted"/>
<dbReference type="InParanoid" id="A0A3N7FHK2"/>
<sequence>MGYGCWRGEMPFSALNTHANVVALLGTKVPRKRERVVKCKKKGKILNVIVP</sequence>